<feature type="non-terminal residue" evidence="1">
    <location>
        <position position="83"/>
    </location>
</feature>
<keyword evidence="2" id="KW-1185">Reference proteome</keyword>
<comment type="caution">
    <text evidence="1">The sequence shown here is derived from an EMBL/GenBank/DDBJ whole genome shotgun (WGS) entry which is preliminary data.</text>
</comment>
<organism evidence="1 2">
    <name type="scientific">Streptomyces rubellomurinus (strain ATCC 31215)</name>
    <dbReference type="NCBI Taxonomy" id="359131"/>
    <lineage>
        <taxon>Bacteria</taxon>
        <taxon>Bacillati</taxon>
        <taxon>Actinomycetota</taxon>
        <taxon>Actinomycetes</taxon>
        <taxon>Kitasatosporales</taxon>
        <taxon>Streptomycetaceae</taxon>
        <taxon>Streptomyces</taxon>
    </lineage>
</organism>
<protein>
    <submittedName>
        <fullName evidence="1">Uncharacterized protein</fullName>
    </submittedName>
</protein>
<evidence type="ECO:0000313" key="1">
    <source>
        <dbReference type="EMBL" id="KJS57654.1"/>
    </source>
</evidence>
<evidence type="ECO:0000313" key="2">
    <source>
        <dbReference type="Proteomes" id="UP000033699"/>
    </source>
</evidence>
<feature type="non-terminal residue" evidence="1">
    <location>
        <position position="1"/>
    </location>
</feature>
<dbReference type="Gene3D" id="3.90.180.10">
    <property type="entry name" value="Medium-chain alcohol dehydrogenases, catalytic domain"/>
    <property type="match status" value="1"/>
</dbReference>
<name>A0A0F2T338_STRR3</name>
<dbReference type="Pfam" id="PF13602">
    <property type="entry name" value="ADH_zinc_N_2"/>
    <property type="match status" value="1"/>
</dbReference>
<accession>A0A0F2T338</accession>
<dbReference type="EMBL" id="JZKH01000387">
    <property type="protein sequence ID" value="KJS57654.1"/>
    <property type="molecule type" value="Genomic_DNA"/>
</dbReference>
<dbReference type="RefSeq" id="WP_045706423.1">
    <property type="nucleotide sequence ID" value="NZ_JZKH01000387.1"/>
</dbReference>
<dbReference type="AlphaFoldDB" id="A0A0F2T338"/>
<gene>
    <name evidence="1" type="ORF">VM95_38310</name>
</gene>
<proteinExistence type="predicted"/>
<sequence>GGRFLEMGKTDLRDPEAVARQHAGVRYRSYDLVAQAGPERIQEMLVELAALFERKVLVPSPIRSWDVRRGQEAFRYLREGRNT</sequence>
<reference evidence="1 2" key="1">
    <citation type="submission" date="2015-02" db="EMBL/GenBank/DDBJ databases">
        <authorList>
            <person name="Ju K.-S."/>
            <person name="Doroghazi J.R."/>
            <person name="Metcalf W."/>
        </authorList>
    </citation>
    <scope>NUCLEOTIDE SEQUENCE [LARGE SCALE GENOMIC DNA]</scope>
    <source>
        <strain evidence="1 2">ATCC 31215</strain>
    </source>
</reference>
<dbReference type="Proteomes" id="UP000033699">
    <property type="component" value="Unassembled WGS sequence"/>
</dbReference>